<dbReference type="GO" id="GO:0005829">
    <property type="term" value="C:cytosol"/>
    <property type="evidence" value="ECO:0007669"/>
    <property type="project" value="TreeGrafter"/>
</dbReference>
<feature type="domain" description="NusG-like N-terminal" evidence="8">
    <location>
        <begin position="7"/>
        <end position="117"/>
    </location>
</feature>
<sequence>MSSGNGIKKWFVLRTFSGHEKKVRRFLESELERLDMEDLVDEVLIPTETVFEMRGGKKKTKEKTFFPGYILLHAVMNEQLQHTVSGLPSVIGFLTSGTGDDPTPLRPDEVQRILGRMDRADAMGEQPEIPFKVGDPVKVVDGPFDSFNGFVEEVYPEKMKVRVMVSIFGRKTPVELDYLQVEHEE</sequence>
<dbReference type="PANTHER" id="PTHR30265:SF2">
    <property type="entry name" value="TRANSCRIPTION TERMINATION_ANTITERMINATION PROTEIN NUSG"/>
    <property type="match status" value="1"/>
</dbReference>
<feature type="domain" description="KOW" evidence="9">
    <location>
        <begin position="130"/>
        <end position="157"/>
    </location>
</feature>
<keyword evidence="4 5" id="KW-0804">Transcription</keyword>
<evidence type="ECO:0000256" key="6">
    <source>
        <dbReference type="NCBIfam" id="TIGR00922"/>
    </source>
</evidence>
<evidence type="ECO:0000256" key="7">
    <source>
        <dbReference type="RuleBase" id="RU000538"/>
    </source>
</evidence>
<dbReference type="SUPFAM" id="SSF50104">
    <property type="entry name" value="Translation proteins SH3-like domain"/>
    <property type="match status" value="1"/>
</dbReference>
<dbReference type="PROSITE" id="PS01014">
    <property type="entry name" value="NUSG"/>
    <property type="match status" value="1"/>
</dbReference>
<dbReference type="HAMAP" id="MF_00948">
    <property type="entry name" value="NusG"/>
    <property type="match status" value="1"/>
</dbReference>
<dbReference type="InterPro" id="IPR008991">
    <property type="entry name" value="Translation_prot_SH3-like_sf"/>
</dbReference>
<evidence type="ECO:0000313" key="10">
    <source>
        <dbReference type="EMBL" id="PEN06452.1"/>
    </source>
</evidence>
<dbReference type="GO" id="GO:0006354">
    <property type="term" value="P:DNA-templated transcription elongation"/>
    <property type="evidence" value="ECO:0007669"/>
    <property type="project" value="UniProtKB-UniRule"/>
</dbReference>
<accession>A0A2H3P472</accession>
<comment type="function">
    <text evidence="5 7">Participates in transcription elongation, termination and antitermination.</text>
</comment>
<name>A0A2H3P472_9BACT</name>
<dbReference type="OrthoDB" id="9809075at2"/>
<dbReference type="InterPro" id="IPR047050">
    <property type="entry name" value="NGN"/>
</dbReference>
<dbReference type="NCBIfam" id="TIGR00922">
    <property type="entry name" value="nusG"/>
    <property type="match status" value="1"/>
</dbReference>
<dbReference type="CDD" id="cd06091">
    <property type="entry name" value="KOW_NusG"/>
    <property type="match status" value="1"/>
</dbReference>
<dbReference type="PANTHER" id="PTHR30265">
    <property type="entry name" value="RHO-INTERACTING TRANSCRIPTION TERMINATION FACTOR NUSG"/>
    <property type="match status" value="1"/>
</dbReference>
<keyword evidence="3 5" id="KW-0805">Transcription regulation</keyword>
<dbReference type="PRINTS" id="PR00338">
    <property type="entry name" value="NUSGTNSCPFCT"/>
</dbReference>
<proteinExistence type="inferred from homology"/>
<evidence type="ECO:0000256" key="5">
    <source>
        <dbReference type="HAMAP-Rule" id="MF_00948"/>
    </source>
</evidence>
<dbReference type="Pfam" id="PF02357">
    <property type="entry name" value="NusG"/>
    <property type="match status" value="1"/>
</dbReference>
<dbReference type="SUPFAM" id="SSF82679">
    <property type="entry name" value="N-utilization substance G protein NusG, N-terminal domain"/>
    <property type="match status" value="1"/>
</dbReference>
<dbReference type="InterPro" id="IPR043425">
    <property type="entry name" value="NusG-like"/>
</dbReference>
<dbReference type="SMART" id="SM00738">
    <property type="entry name" value="NGN"/>
    <property type="match status" value="1"/>
</dbReference>
<keyword evidence="2 5" id="KW-0889">Transcription antitermination</keyword>
<dbReference type="FunFam" id="2.30.30.30:FF:000002">
    <property type="entry name" value="Transcription termination/antitermination factor NusG"/>
    <property type="match status" value="1"/>
</dbReference>
<evidence type="ECO:0000259" key="9">
    <source>
        <dbReference type="SMART" id="SM00739"/>
    </source>
</evidence>
<evidence type="ECO:0000256" key="2">
    <source>
        <dbReference type="ARBA" id="ARBA00022814"/>
    </source>
</evidence>
<comment type="caution">
    <text evidence="10">The sequence shown here is derived from an EMBL/GenBank/DDBJ whole genome shotgun (WGS) entry which is preliminary data.</text>
</comment>
<reference evidence="10 11" key="1">
    <citation type="submission" date="2017-10" db="EMBL/GenBank/DDBJ databases">
        <title>Draft genome of Longimonas halophila.</title>
        <authorList>
            <person name="Goh K.M."/>
            <person name="Shamsir M.S."/>
            <person name="Lim S.W."/>
        </authorList>
    </citation>
    <scope>NUCLEOTIDE SEQUENCE [LARGE SCALE GENOMIC DNA]</scope>
    <source>
        <strain evidence="10 11">KCTC 42399</strain>
    </source>
</reference>
<dbReference type="InterPro" id="IPR006645">
    <property type="entry name" value="NGN-like_dom"/>
</dbReference>
<comment type="similarity">
    <text evidence="5 7">Belongs to the NusG family.</text>
</comment>
<dbReference type="AlphaFoldDB" id="A0A2H3P472"/>
<dbReference type="Gene3D" id="3.30.70.940">
    <property type="entry name" value="NusG, N-terminal domain"/>
    <property type="match status" value="1"/>
</dbReference>
<keyword evidence="11" id="KW-1185">Reference proteome</keyword>
<dbReference type="GO" id="GO:0006353">
    <property type="term" value="P:DNA-templated transcription termination"/>
    <property type="evidence" value="ECO:0007669"/>
    <property type="project" value="UniProtKB-UniRule"/>
</dbReference>
<protein>
    <recommendedName>
        <fullName evidence="5 6">Transcription termination/antitermination protein NusG</fullName>
    </recommendedName>
</protein>
<evidence type="ECO:0000259" key="8">
    <source>
        <dbReference type="SMART" id="SM00738"/>
    </source>
</evidence>
<keyword evidence="1 5" id="KW-0806">Transcription termination</keyword>
<dbReference type="SMART" id="SM00739">
    <property type="entry name" value="KOW"/>
    <property type="match status" value="1"/>
</dbReference>
<evidence type="ECO:0000256" key="4">
    <source>
        <dbReference type="ARBA" id="ARBA00023163"/>
    </source>
</evidence>
<dbReference type="GO" id="GO:0032784">
    <property type="term" value="P:regulation of DNA-templated transcription elongation"/>
    <property type="evidence" value="ECO:0007669"/>
    <property type="project" value="InterPro"/>
</dbReference>
<dbReference type="RefSeq" id="WP_098062346.1">
    <property type="nucleotide sequence ID" value="NZ_PDEP01000008.1"/>
</dbReference>
<dbReference type="InterPro" id="IPR014722">
    <property type="entry name" value="Rib_uL2_dom2"/>
</dbReference>
<evidence type="ECO:0000256" key="3">
    <source>
        <dbReference type="ARBA" id="ARBA00023015"/>
    </source>
</evidence>
<dbReference type="InterPro" id="IPR001062">
    <property type="entry name" value="Transcrpt_antiterm_NusG"/>
</dbReference>
<dbReference type="Proteomes" id="UP000221024">
    <property type="component" value="Unassembled WGS sequence"/>
</dbReference>
<evidence type="ECO:0000256" key="1">
    <source>
        <dbReference type="ARBA" id="ARBA00022472"/>
    </source>
</evidence>
<dbReference type="InterPro" id="IPR015869">
    <property type="entry name" value="Transcrpt_antiterm_NusG_bac_CS"/>
</dbReference>
<dbReference type="GO" id="GO:0031564">
    <property type="term" value="P:transcription antitermination"/>
    <property type="evidence" value="ECO:0007669"/>
    <property type="project" value="UniProtKB-UniRule"/>
</dbReference>
<dbReference type="InterPro" id="IPR005824">
    <property type="entry name" value="KOW"/>
</dbReference>
<dbReference type="EMBL" id="PDEP01000008">
    <property type="protein sequence ID" value="PEN06452.1"/>
    <property type="molecule type" value="Genomic_DNA"/>
</dbReference>
<dbReference type="Gene3D" id="2.30.30.30">
    <property type="match status" value="1"/>
</dbReference>
<gene>
    <name evidence="5" type="primary">nusG</name>
    <name evidence="10" type="ORF">CRI93_09220</name>
</gene>
<organism evidence="10 11">
    <name type="scientific">Longimonas halophila</name>
    <dbReference type="NCBI Taxonomy" id="1469170"/>
    <lineage>
        <taxon>Bacteria</taxon>
        <taxon>Pseudomonadati</taxon>
        <taxon>Rhodothermota</taxon>
        <taxon>Rhodothermia</taxon>
        <taxon>Rhodothermales</taxon>
        <taxon>Salisaetaceae</taxon>
        <taxon>Longimonas</taxon>
    </lineage>
</organism>
<dbReference type="InterPro" id="IPR036735">
    <property type="entry name" value="NGN_dom_sf"/>
</dbReference>
<dbReference type="CDD" id="cd09891">
    <property type="entry name" value="NGN_Bact_1"/>
    <property type="match status" value="1"/>
</dbReference>
<evidence type="ECO:0000313" key="11">
    <source>
        <dbReference type="Proteomes" id="UP000221024"/>
    </source>
</evidence>